<accession>A0ACB6RMS2</accession>
<organism evidence="1 2">
    <name type="scientific">Macroventuria anomochaeta</name>
    <dbReference type="NCBI Taxonomy" id="301207"/>
    <lineage>
        <taxon>Eukaryota</taxon>
        <taxon>Fungi</taxon>
        <taxon>Dikarya</taxon>
        <taxon>Ascomycota</taxon>
        <taxon>Pezizomycotina</taxon>
        <taxon>Dothideomycetes</taxon>
        <taxon>Pleosporomycetidae</taxon>
        <taxon>Pleosporales</taxon>
        <taxon>Pleosporineae</taxon>
        <taxon>Didymellaceae</taxon>
        <taxon>Macroventuria</taxon>
    </lineage>
</organism>
<name>A0ACB6RMS2_9PLEO</name>
<evidence type="ECO:0000313" key="2">
    <source>
        <dbReference type="Proteomes" id="UP000799754"/>
    </source>
</evidence>
<comment type="caution">
    <text evidence="1">The sequence shown here is derived from an EMBL/GenBank/DDBJ whole genome shotgun (WGS) entry which is preliminary data.</text>
</comment>
<dbReference type="Proteomes" id="UP000799754">
    <property type="component" value="Unassembled WGS sequence"/>
</dbReference>
<evidence type="ECO:0000313" key="1">
    <source>
        <dbReference type="EMBL" id="KAF2623038.1"/>
    </source>
</evidence>
<dbReference type="EMBL" id="MU006740">
    <property type="protein sequence ID" value="KAF2623038.1"/>
    <property type="molecule type" value="Genomic_DNA"/>
</dbReference>
<protein>
    <submittedName>
        <fullName evidence="1">Uncharacterized protein</fullName>
    </submittedName>
</protein>
<reference evidence="1" key="1">
    <citation type="journal article" date="2020" name="Stud. Mycol.">
        <title>101 Dothideomycetes genomes: a test case for predicting lifestyles and emergence of pathogens.</title>
        <authorList>
            <person name="Haridas S."/>
            <person name="Albert R."/>
            <person name="Binder M."/>
            <person name="Bloem J."/>
            <person name="Labutti K."/>
            <person name="Salamov A."/>
            <person name="Andreopoulos B."/>
            <person name="Baker S."/>
            <person name="Barry K."/>
            <person name="Bills G."/>
            <person name="Bluhm B."/>
            <person name="Cannon C."/>
            <person name="Castanera R."/>
            <person name="Culley D."/>
            <person name="Daum C."/>
            <person name="Ezra D."/>
            <person name="Gonzalez J."/>
            <person name="Henrissat B."/>
            <person name="Kuo A."/>
            <person name="Liang C."/>
            <person name="Lipzen A."/>
            <person name="Lutzoni F."/>
            <person name="Magnuson J."/>
            <person name="Mondo S."/>
            <person name="Nolan M."/>
            <person name="Ohm R."/>
            <person name="Pangilinan J."/>
            <person name="Park H.-J."/>
            <person name="Ramirez L."/>
            <person name="Alfaro M."/>
            <person name="Sun H."/>
            <person name="Tritt A."/>
            <person name="Yoshinaga Y."/>
            <person name="Zwiers L.-H."/>
            <person name="Turgeon B."/>
            <person name="Goodwin S."/>
            <person name="Spatafora J."/>
            <person name="Crous P."/>
            <person name="Grigoriev I."/>
        </authorList>
    </citation>
    <scope>NUCLEOTIDE SEQUENCE</scope>
    <source>
        <strain evidence="1">CBS 525.71</strain>
    </source>
</reference>
<sequence>MRRSLLTTATMNDEHFSKAEAQMHMRHSGPALVTTVWLLSSMLIPSVFVRLLHDFRQRSRRRSPAIDDVLVLVVALFALASMFTMSTTVTSTATQENALNTVHTSDSQVRTYVSTVLFVLGLSLSRMPLIFWLKRLELHRVYRTCTIAIGCAILACTIVSTTSVMFQCKLPRPWDIRMGRCIHLIQQPFWTTIIAIDITLDMTLIVLPVFAVMGLGVQQHNEGWAAFILSLRTLLIIPSLVRLVYLQQPTPTGYNPALESLPYAIATQCQIAIAAILSCSPALPCLTTLVDCPSTITPVTVNEHWSASSSCSNLANDYFASAPITLVKEPLPAIQASMTTPTSSQHGSVVSLTSPLGGTFAKPPPRPAPPSEHQRPDMSMFTRRPTVMRPPLVTLLRNGCDDRPCNMIFKQDWHVGEAVGTSKHVKFNV</sequence>
<proteinExistence type="predicted"/>
<gene>
    <name evidence="1" type="ORF">BU25DRAFT_425289</name>
</gene>
<keyword evidence="2" id="KW-1185">Reference proteome</keyword>